<feature type="transmembrane region" description="Helical" evidence="1">
    <location>
        <begin position="80"/>
        <end position="104"/>
    </location>
</feature>
<dbReference type="Proteomes" id="UP000229111">
    <property type="component" value="Unassembled WGS sequence"/>
</dbReference>
<evidence type="ECO:0000256" key="1">
    <source>
        <dbReference type="SAM" id="Phobius"/>
    </source>
</evidence>
<protein>
    <recommendedName>
        <fullName evidence="4">DUF4280 domain-containing protein</fullName>
    </recommendedName>
</protein>
<gene>
    <name evidence="2" type="ORF">CTI16_00520</name>
</gene>
<proteinExistence type="predicted"/>
<dbReference type="Pfam" id="PF14107">
    <property type="entry name" value="DUF4280"/>
    <property type="match status" value="1"/>
</dbReference>
<keyword evidence="1" id="KW-0472">Membrane</keyword>
<name>A0AAJ3RI25_PREIN</name>
<accession>A0AAJ3RI25</accession>
<reference evidence="2 3" key="1">
    <citation type="submission" date="2017-11" db="EMBL/GenBank/DDBJ databases">
        <title>Genome sequencing of Prevotella intermedia KCOM 1101.</title>
        <authorList>
            <person name="Kook J.-K."/>
            <person name="Park S.-N."/>
            <person name="Lim Y.K."/>
        </authorList>
    </citation>
    <scope>NUCLEOTIDE SEQUENCE [LARGE SCALE GENOMIC DNA]</scope>
    <source>
        <strain evidence="2 3">KCOM 1101</strain>
    </source>
</reference>
<sequence>MSQVLVPDGVYLVCTKGLINSQLTVTSQSSVTMESGKLVGTEEDRMDRNMNCAAIAVGAAIIGALIAGIIAAATVTTGGLAGAAIVGAIAAGGAAVGGGLGALIPCLCGMLTNNWQGCHPNVEIESKKLLLSDSLLPCKLGGQIMIFYSKSAADSAISLNRYSTAFDIGTIAVMAFATGLTGGFKGITTIGKGVLEGFSKFGTKIGFQCLGKAGLFAGGSLAGGTIVTGGIGIVKKVFGINVTPPETNIHDIKTQKNDNENKIPTLPDLPAGDKVYTNGVSPYKIETSSKFDLYTFAEQEIGSSTTTSNIKNGAIISTIDKKTDVAFNIETSASDRTGYMATGTRIETTTGSQYTPTGAKSNFTTGFKDSFTKSSILTALGMAFLKDMLAAVENPLLKNAIKEYMDCLEEENKARAKILEYEEDI</sequence>
<feature type="transmembrane region" description="Helical" evidence="1">
    <location>
        <begin position="52"/>
        <end position="74"/>
    </location>
</feature>
<organism evidence="2 3">
    <name type="scientific">Prevotella intermedia</name>
    <dbReference type="NCBI Taxonomy" id="28131"/>
    <lineage>
        <taxon>Bacteria</taxon>
        <taxon>Pseudomonadati</taxon>
        <taxon>Bacteroidota</taxon>
        <taxon>Bacteroidia</taxon>
        <taxon>Bacteroidales</taxon>
        <taxon>Prevotellaceae</taxon>
        <taxon>Prevotella</taxon>
    </lineage>
</organism>
<dbReference type="RefSeq" id="WP_099890317.1">
    <property type="nucleotide sequence ID" value="NZ_CP024732.1"/>
</dbReference>
<comment type="caution">
    <text evidence="2">The sequence shown here is derived from an EMBL/GenBank/DDBJ whole genome shotgun (WGS) entry which is preliminary data.</text>
</comment>
<dbReference type="AlphaFoldDB" id="A0AAJ3RI25"/>
<evidence type="ECO:0000313" key="2">
    <source>
        <dbReference type="EMBL" id="PIK17692.1"/>
    </source>
</evidence>
<evidence type="ECO:0008006" key="4">
    <source>
        <dbReference type="Google" id="ProtNLM"/>
    </source>
</evidence>
<keyword evidence="1" id="KW-0812">Transmembrane</keyword>
<dbReference type="InterPro" id="IPR025460">
    <property type="entry name" value="DUF4280"/>
</dbReference>
<keyword evidence="1" id="KW-1133">Transmembrane helix</keyword>
<dbReference type="EMBL" id="PEKM01000001">
    <property type="protein sequence ID" value="PIK17692.1"/>
    <property type="molecule type" value="Genomic_DNA"/>
</dbReference>
<evidence type="ECO:0000313" key="3">
    <source>
        <dbReference type="Proteomes" id="UP000229111"/>
    </source>
</evidence>